<reference evidence="4" key="3">
    <citation type="submission" date="2015-04" db="UniProtKB">
        <authorList>
            <consortium name="EnsemblPlants"/>
        </authorList>
    </citation>
    <scope>IDENTIFICATION</scope>
</reference>
<dbReference type="Pfam" id="PF01535">
    <property type="entry name" value="PPR"/>
    <property type="match status" value="2"/>
</dbReference>
<dbReference type="InterPro" id="IPR002885">
    <property type="entry name" value="PPR_rpt"/>
</dbReference>
<dbReference type="Gramene" id="LPERR06G06730.1">
    <property type="protein sequence ID" value="LPERR06G06730.1"/>
    <property type="gene ID" value="LPERR06G06730"/>
</dbReference>
<evidence type="ECO:0000256" key="2">
    <source>
        <dbReference type="ARBA" id="ARBA00022946"/>
    </source>
</evidence>
<reference evidence="4 5" key="1">
    <citation type="submission" date="2012-08" db="EMBL/GenBank/DDBJ databases">
        <title>Oryza genome evolution.</title>
        <authorList>
            <person name="Wing R.A."/>
        </authorList>
    </citation>
    <scope>NUCLEOTIDE SEQUENCE</scope>
</reference>
<evidence type="ECO:0000256" key="3">
    <source>
        <dbReference type="PROSITE-ProRule" id="PRU00708"/>
    </source>
</evidence>
<dbReference type="HOGENOM" id="CLU_2501197_0_0_1"/>
<dbReference type="Gene3D" id="1.25.40.10">
    <property type="entry name" value="Tetratricopeptide repeat domain"/>
    <property type="match status" value="1"/>
</dbReference>
<reference evidence="5" key="2">
    <citation type="submission" date="2013-12" db="EMBL/GenBank/DDBJ databases">
        <authorList>
            <person name="Yu Y."/>
            <person name="Lee S."/>
            <person name="de Baynast K."/>
            <person name="Wissotski M."/>
            <person name="Liu L."/>
            <person name="Talag J."/>
            <person name="Goicoechea J."/>
            <person name="Angelova A."/>
            <person name="Jetty R."/>
            <person name="Kudrna D."/>
            <person name="Golser W."/>
            <person name="Rivera L."/>
            <person name="Zhang J."/>
            <person name="Wing R."/>
        </authorList>
    </citation>
    <scope>NUCLEOTIDE SEQUENCE</scope>
</reference>
<protein>
    <recommendedName>
        <fullName evidence="6">Pentacotripeptide-repeat region of PRORP domain-containing protein</fullName>
    </recommendedName>
</protein>
<dbReference type="PROSITE" id="PS51375">
    <property type="entry name" value="PPR"/>
    <property type="match status" value="1"/>
</dbReference>
<feature type="repeat" description="PPR" evidence="3">
    <location>
        <begin position="28"/>
        <end position="63"/>
    </location>
</feature>
<evidence type="ECO:0000256" key="1">
    <source>
        <dbReference type="ARBA" id="ARBA00022737"/>
    </source>
</evidence>
<dbReference type="STRING" id="77586.A0A0D9WN95"/>
<dbReference type="PANTHER" id="PTHR47928:SF37">
    <property type="entry name" value="OS06G0216400 PROTEIN"/>
    <property type="match status" value="1"/>
</dbReference>
<accession>A0A0D9WN95</accession>
<evidence type="ECO:0000313" key="4">
    <source>
        <dbReference type="EnsemblPlants" id="LPERR06G06730.1"/>
    </source>
</evidence>
<dbReference type="PANTHER" id="PTHR47928">
    <property type="entry name" value="REPEAT-CONTAINING PROTEIN, PUTATIVE-RELATED"/>
    <property type="match status" value="1"/>
</dbReference>
<dbReference type="AlphaFoldDB" id="A0A0D9WN95"/>
<dbReference type="Proteomes" id="UP000032180">
    <property type="component" value="Chromosome 6"/>
</dbReference>
<organism evidence="4 5">
    <name type="scientific">Leersia perrieri</name>
    <dbReference type="NCBI Taxonomy" id="77586"/>
    <lineage>
        <taxon>Eukaryota</taxon>
        <taxon>Viridiplantae</taxon>
        <taxon>Streptophyta</taxon>
        <taxon>Embryophyta</taxon>
        <taxon>Tracheophyta</taxon>
        <taxon>Spermatophyta</taxon>
        <taxon>Magnoliopsida</taxon>
        <taxon>Liliopsida</taxon>
        <taxon>Poales</taxon>
        <taxon>Poaceae</taxon>
        <taxon>BOP clade</taxon>
        <taxon>Oryzoideae</taxon>
        <taxon>Oryzeae</taxon>
        <taxon>Oryzinae</taxon>
        <taxon>Leersia</taxon>
    </lineage>
</organism>
<sequence length="86" mass="9353">MNARGEDAIGVFNDMVEGSRNHLAIRPDEVTFVALLSACRHSGMVADGWRFFAEMASLHGVMPGEEHYGCMVDLLCRAGLLGEAQN</sequence>
<name>A0A0D9WN95_9ORYZ</name>
<dbReference type="EnsemblPlants" id="LPERR06G06730.1">
    <property type="protein sequence ID" value="LPERR06G06730.1"/>
    <property type="gene ID" value="LPERR06G06730"/>
</dbReference>
<evidence type="ECO:0008006" key="6">
    <source>
        <dbReference type="Google" id="ProtNLM"/>
    </source>
</evidence>
<dbReference type="InterPro" id="IPR050421">
    <property type="entry name" value="PPR"/>
</dbReference>
<evidence type="ECO:0000313" key="5">
    <source>
        <dbReference type="Proteomes" id="UP000032180"/>
    </source>
</evidence>
<dbReference type="eggNOG" id="KOG4197">
    <property type="taxonomic scope" value="Eukaryota"/>
</dbReference>
<keyword evidence="2" id="KW-0809">Transit peptide</keyword>
<dbReference type="InterPro" id="IPR011990">
    <property type="entry name" value="TPR-like_helical_dom_sf"/>
</dbReference>
<proteinExistence type="predicted"/>
<dbReference type="NCBIfam" id="TIGR00756">
    <property type="entry name" value="PPR"/>
    <property type="match status" value="1"/>
</dbReference>
<keyword evidence="1" id="KW-0677">Repeat</keyword>
<keyword evidence="5" id="KW-1185">Reference proteome</keyword>